<dbReference type="InterPro" id="IPR015806">
    <property type="entry name" value="Pyrv_Knase_insert_dom_sf"/>
</dbReference>
<evidence type="ECO:0000256" key="1">
    <source>
        <dbReference type="ARBA" id="ARBA00001946"/>
    </source>
</evidence>
<dbReference type="RefSeq" id="WP_276305630.1">
    <property type="nucleotide sequence ID" value="NZ_CP119992.1"/>
</dbReference>
<feature type="domain" description="PEP-utilising enzyme mobile" evidence="19">
    <location>
        <begin position="531"/>
        <end position="591"/>
    </location>
</feature>
<keyword evidence="12" id="KW-0630">Potassium</keyword>
<dbReference type="InterPro" id="IPR015813">
    <property type="entry name" value="Pyrv/PenolPyrv_kinase-like_dom"/>
</dbReference>
<dbReference type="PRINTS" id="PR01050">
    <property type="entry name" value="PYRUVTKNASE"/>
</dbReference>
<dbReference type="GeneID" id="79315221"/>
<dbReference type="SUPFAM" id="SSF52935">
    <property type="entry name" value="PK C-terminal domain-like"/>
    <property type="match status" value="1"/>
</dbReference>
<dbReference type="AlphaFoldDB" id="A0ABD6AC52"/>
<dbReference type="NCBIfam" id="TIGR01064">
    <property type="entry name" value="pyruv_kin"/>
    <property type="match status" value="1"/>
</dbReference>
<keyword evidence="22" id="KW-1185">Reference proteome</keyword>
<organism evidence="21 22">
    <name type="scientific">Halomarina halobia</name>
    <dbReference type="NCBI Taxonomy" id="3033386"/>
    <lineage>
        <taxon>Archaea</taxon>
        <taxon>Methanobacteriati</taxon>
        <taxon>Methanobacteriota</taxon>
        <taxon>Stenosarchaea group</taxon>
        <taxon>Halobacteria</taxon>
        <taxon>Halobacteriales</taxon>
        <taxon>Natronomonadaceae</taxon>
        <taxon>Halomarina</taxon>
    </lineage>
</organism>
<dbReference type="EC" id="2.7.1.40" evidence="5 15"/>
<feature type="domain" description="Pyruvate kinase C-terminal" evidence="20">
    <location>
        <begin position="372"/>
        <end position="488"/>
    </location>
</feature>
<feature type="compositionally biased region" description="Low complexity" evidence="17">
    <location>
        <begin position="7"/>
        <end position="24"/>
    </location>
</feature>
<dbReference type="Pfam" id="PF00224">
    <property type="entry name" value="PK"/>
    <property type="match status" value="1"/>
</dbReference>
<feature type="region of interest" description="Disordered" evidence="17">
    <location>
        <begin position="1"/>
        <end position="25"/>
    </location>
</feature>
<gene>
    <name evidence="21" type="primary">pyk</name>
    <name evidence="21" type="ORF">ACFQPE_15010</name>
</gene>
<comment type="cofactor">
    <cofactor evidence="1">
        <name>Mg(2+)</name>
        <dbReference type="ChEBI" id="CHEBI:18420"/>
    </cofactor>
</comment>
<reference evidence="21 22" key="1">
    <citation type="journal article" date="2019" name="Int. J. Syst. Evol. Microbiol.">
        <title>The Global Catalogue of Microorganisms (GCM) 10K type strain sequencing project: providing services to taxonomists for standard genome sequencing and annotation.</title>
        <authorList>
            <consortium name="The Broad Institute Genomics Platform"/>
            <consortium name="The Broad Institute Genome Sequencing Center for Infectious Disease"/>
            <person name="Wu L."/>
            <person name="Ma J."/>
        </authorList>
    </citation>
    <scope>NUCLEOTIDE SEQUENCE [LARGE SCALE GENOMIC DNA]</scope>
    <source>
        <strain evidence="21 22">PSR21</strain>
    </source>
</reference>
<dbReference type="Pfam" id="PF00391">
    <property type="entry name" value="PEP-utilizers"/>
    <property type="match status" value="1"/>
</dbReference>
<evidence type="ECO:0000256" key="13">
    <source>
        <dbReference type="ARBA" id="ARBA00023152"/>
    </source>
</evidence>
<dbReference type="InterPro" id="IPR040442">
    <property type="entry name" value="Pyrv_kinase-like_dom_sf"/>
</dbReference>
<feature type="domain" description="Pyruvate kinase barrel" evidence="18">
    <location>
        <begin position="25"/>
        <end position="339"/>
    </location>
</feature>
<evidence type="ECO:0000259" key="19">
    <source>
        <dbReference type="Pfam" id="PF00391"/>
    </source>
</evidence>
<dbReference type="GO" id="GO:0016301">
    <property type="term" value="F:kinase activity"/>
    <property type="evidence" value="ECO:0007669"/>
    <property type="project" value="UniProtKB-KW"/>
</dbReference>
<dbReference type="InterPro" id="IPR036918">
    <property type="entry name" value="Pyrv_Knase_C_sf"/>
</dbReference>
<dbReference type="InterPro" id="IPR018209">
    <property type="entry name" value="Pyrv_Knase_AS"/>
</dbReference>
<evidence type="ECO:0000256" key="12">
    <source>
        <dbReference type="ARBA" id="ARBA00022958"/>
    </source>
</evidence>
<dbReference type="NCBIfam" id="NF004491">
    <property type="entry name" value="PRK05826.1"/>
    <property type="match status" value="1"/>
</dbReference>
<dbReference type="InterPro" id="IPR036637">
    <property type="entry name" value="Phosphohistidine_dom_sf"/>
</dbReference>
<evidence type="ECO:0000256" key="2">
    <source>
        <dbReference type="ARBA" id="ARBA00004997"/>
    </source>
</evidence>
<sequence>MDRSDVPPGEGPAADRAAGAAPARRNAKIVCTLGPASSSRETVERLIDAGMAVARMNASHGTPEDRRELVETVRAAAGGRPVATMLDIPGPEVRTAPLDDPVTLEAGETVRFVPNAPVDLPTVGLSESIAAANPGDRVLIDDGRIEATVERVEDGAVVARVDSGGALGSRKGVNVPGVDLDLPSVTEGDRRELELAAEVGVDFVAASFVGSAADVYAVDEVLESHGADVPVVAKIERADAVERLGEIVEAAEGVMVARGDLGVECPMEEVPLIQKRIIRRCREAGVPVITATEMLDSMVHARRPTRAEATDVANAVLDGTDAVMLSAETAVGDHPVRVVETMARIVRSVEASGEYATAREQWVPAAGETKTDALARSARFLARDVEADAIAAASESGYTARKVAKYRPERPIVVVTPDERVHRQLSLLWGTVPRLSPLSVGAADAVIEAAATEALRVGVADPGGTVVVLSGMMKELEGTSTTNTLKVHMAADVIASGRVAVAGRATGPVARTETGDLSEVPDGAIVALPSEFDGEFTGDLSTVGGLIHERPESTNYAAIVARELGIPMVGDVTLPEDVPDGTRVTIDGERGVVYRVPEPASEPEA</sequence>
<dbReference type="Pfam" id="PF02887">
    <property type="entry name" value="PK_C"/>
    <property type="match status" value="1"/>
</dbReference>
<dbReference type="Proteomes" id="UP001596547">
    <property type="component" value="Unassembled WGS sequence"/>
</dbReference>
<evidence type="ECO:0000313" key="21">
    <source>
        <dbReference type="EMBL" id="MFC7318093.1"/>
    </source>
</evidence>
<dbReference type="NCBIfam" id="NF004978">
    <property type="entry name" value="PRK06354.1"/>
    <property type="match status" value="1"/>
</dbReference>
<dbReference type="PANTHER" id="PTHR11817">
    <property type="entry name" value="PYRUVATE KINASE"/>
    <property type="match status" value="1"/>
</dbReference>
<dbReference type="GO" id="GO:0005524">
    <property type="term" value="F:ATP binding"/>
    <property type="evidence" value="ECO:0007669"/>
    <property type="project" value="UniProtKB-KW"/>
</dbReference>
<keyword evidence="14 21" id="KW-0670">Pyruvate</keyword>
<evidence type="ECO:0000256" key="17">
    <source>
        <dbReference type="SAM" id="MobiDB-lite"/>
    </source>
</evidence>
<evidence type="ECO:0000256" key="16">
    <source>
        <dbReference type="RuleBase" id="RU000504"/>
    </source>
</evidence>
<evidence type="ECO:0000256" key="9">
    <source>
        <dbReference type="ARBA" id="ARBA00022777"/>
    </source>
</evidence>
<evidence type="ECO:0000256" key="5">
    <source>
        <dbReference type="ARBA" id="ARBA00012142"/>
    </source>
</evidence>
<keyword evidence="8" id="KW-0547">Nucleotide-binding</keyword>
<dbReference type="GO" id="GO:0000287">
    <property type="term" value="F:magnesium ion binding"/>
    <property type="evidence" value="ECO:0007669"/>
    <property type="project" value="UniProtKB-UniRule"/>
</dbReference>
<keyword evidence="6 16" id="KW-0808">Transferase</keyword>
<dbReference type="GO" id="GO:0004743">
    <property type="term" value="F:pyruvate kinase activity"/>
    <property type="evidence" value="ECO:0007669"/>
    <property type="project" value="UniProtKB-UniRule"/>
</dbReference>
<dbReference type="GO" id="GO:0030955">
    <property type="term" value="F:potassium ion binding"/>
    <property type="evidence" value="ECO:0007669"/>
    <property type="project" value="UniProtKB-UniRule"/>
</dbReference>
<dbReference type="InterPro" id="IPR011037">
    <property type="entry name" value="Pyrv_Knase-like_insert_dom_sf"/>
</dbReference>
<evidence type="ECO:0000313" key="22">
    <source>
        <dbReference type="Proteomes" id="UP001596547"/>
    </source>
</evidence>
<evidence type="ECO:0000256" key="11">
    <source>
        <dbReference type="ARBA" id="ARBA00022842"/>
    </source>
</evidence>
<accession>A0ABD6AC52</accession>
<evidence type="ECO:0000256" key="4">
    <source>
        <dbReference type="ARBA" id="ARBA00008663"/>
    </source>
</evidence>
<dbReference type="SUPFAM" id="SSF50800">
    <property type="entry name" value="PK beta-barrel domain-like"/>
    <property type="match status" value="1"/>
</dbReference>
<dbReference type="PROSITE" id="PS00110">
    <property type="entry name" value="PYRUVATE_KINASE"/>
    <property type="match status" value="1"/>
</dbReference>
<comment type="similarity">
    <text evidence="3">In the C-terminal section; belongs to the PEP-utilizing enzyme family.</text>
</comment>
<comment type="caution">
    <text evidence="21">The sequence shown here is derived from an EMBL/GenBank/DDBJ whole genome shotgun (WGS) entry which is preliminary data.</text>
</comment>
<dbReference type="Gene3D" id="3.40.1380.20">
    <property type="entry name" value="Pyruvate kinase, C-terminal domain"/>
    <property type="match status" value="1"/>
</dbReference>
<evidence type="ECO:0000256" key="6">
    <source>
        <dbReference type="ARBA" id="ARBA00022679"/>
    </source>
</evidence>
<dbReference type="Gene3D" id="2.40.33.10">
    <property type="entry name" value="PK beta-barrel domain-like"/>
    <property type="match status" value="1"/>
</dbReference>
<comment type="catalytic activity">
    <reaction evidence="16">
        <text>pyruvate + ATP = phosphoenolpyruvate + ADP + H(+)</text>
        <dbReference type="Rhea" id="RHEA:18157"/>
        <dbReference type="ChEBI" id="CHEBI:15361"/>
        <dbReference type="ChEBI" id="CHEBI:15378"/>
        <dbReference type="ChEBI" id="CHEBI:30616"/>
        <dbReference type="ChEBI" id="CHEBI:58702"/>
        <dbReference type="ChEBI" id="CHEBI:456216"/>
        <dbReference type="EC" id="2.7.1.40"/>
    </reaction>
</comment>
<evidence type="ECO:0000256" key="8">
    <source>
        <dbReference type="ARBA" id="ARBA00022741"/>
    </source>
</evidence>
<keyword evidence="13 16" id="KW-0324">Glycolysis</keyword>
<evidence type="ECO:0000256" key="15">
    <source>
        <dbReference type="NCBIfam" id="TIGR01064"/>
    </source>
</evidence>
<dbReference type="Gene3D" id="3.50.30.10">
    <property type="entry name" value="Phosphohistidine domain"/>
    <property type="match status" value="1"/>
</dbReference>
<evidence type="ECO:0000259" key="18">
    <source>
        <dbReference type="Pfam" id="PF00224"/>
    </source>
</evidence>
<keyword evidence="7" id="KW-0479">Metal-binding</keyword>
<dbReference type="EMBL" id="JBHTBF010000002">
    <property type="protein sequence ID" value="MFC7318093.1"/>
    <property type="molecule type" value="Genomic_DNA"/>
</dbReference>
<keyword evidence="9 16" id="KW-0418">Kinase</keyword>
<protein>
    <recommendedName>
        <fullName evidence="5 15">Pyruvate kinase</fullName>
        <ecNumber evidence="5 15">2.7.1.40</ecNumber>
    </recommendedName>
</protein>
<evidence type="ECO:0000259" key="20">
    <source>
        <dbReference type="Pfam" id="PF02887"/>
    </source>
</evidence>
<dbReference type="InterPro" id="IPR015795">
    <property type="entry name" value="Pyrv_Knase_C"/>
</dbReference>
<comment type="pathway">
    <text evidence="2 16">Carbohydrate degradation; glycolysis; pyruvate from D-glyceraldehyde 3-phosphate: step 5/5.</text>
</comment>
<evidence type="ECO:0000256" key="14">
    <source>
        <dbReference type="ARBA" id="ARBA00023317"/>
    </source>
</evidence>
<evidence type="ECO:0000256" key="7">
    <source>
        <dbReference type="ARBA" id="ARBA00022723"/>
    </source>
</evidence>
<dbReference type="Gene3D" id="3.20.20.60">
    <property type="entry name" value="Phosphoenolpyruvate-binding domains"/>
    <property type="match status" value="1"/>
</dbReference>
<comment type="similarity">
    <text evidence="4 16">Belongs to the pyruvate kinase family.</text>
</comment>
<dbReference type="InterPro" id="IPR008279">
    <property type="entry name" value="PEP-util_enz_mobile_dom"/>
</dbReference>
<proteinExistence type="inferred from homology"/>
<dbReference type="InterPro" id="IPR001697">
    <property type="entry name" value="Pyr_Knase"/>
</dbReference>
<evidence type="ECO:0000256" key="10">
    <source>
        <dbReference type="ARBA" id="ARBA00022840"/>
    </source>
</evidence>
<dbReference type="InterPro" id="IPR015793">
    <property type="entry name" value="Pyrv_Knase_brl"/>
</dbReference>
<dbReference type="SUPFAM" id="SSF52009">
    <property type="entry name" value="Phosphohistidine domain"/>
    <property type="match status" value="1"/>
</dbReference>
<dbReference type="SUPFAM" id="SSF51621">
    <property type="entry name" value="Phosphoenolpyruvate/pyruvate domain"/>
    <property type="match status" value="1"/>
</dbReference>
<keyword evidence="10" id="KW-0067">ATP-binding</keyword>
<evidence type="ECO:0000256" key="3">
    <source>
        <dbReference type="ARBA" id="ARBA00006237"/>
    </source>
</evidence>
<name>A0ABD6AC52_9EURY</name>
<keyword evidence="11 16" id="KW-0460">Magnesium</keyword>